<dbReference type="SMART" id="SM01137">
    <property type="entry name" value="DMAP_binding"/>
    <property type="match status" value="1"/>
</dbReference>
<reference evidence="6" key="2">
    <citation type="journal article" date="2019" name="Gigascience">
        <title>High-quality Schistosoma haematobium genome achieved by single-molecule and long-range sequencing.</title>
        <authorList>
            <person name="Stroehlein A.J."/>
            <person name="Korhonen P.K."/>
            <person name="Chong T.M."/>
            <person name="Lim Y.L."/>
            <person name="Chan K.G."/>
            <person name="Webster B."/>
            <person name="Rollinson D."/>
            <person name="Brindley P.J."/>
            <person name="Gasser R.B."/>
            <person name="Young N.D."/>
        </authorList>
    </citation>
    <scope>NUCLEOTIDE SEQUENCE</scope>
</reference>
<feature type="compositionally biased region" description="Low complexity" evidence="4">
    <location>
        <begin position="387"/>
        <end position="416"/>
    </location>
</feature>
<dbReference type="PRINTS" id="PR00705">
    <property type="entry name" value="PAPAIN"/>
</dbReference>
<feature type="compositionally biased region" description="Basic and acidic residues" evidence="4">
    <location>
        <begin position="233"/>
        <end position="244"/>
    </location>
</feature>
<comment type="caution">
    <text evidence="6">The sequence shown here is derived from an EMBL/GenBank/DDBJ whole genome shotgun (WGS) entry which is preliminary data.</text>
</comment>
<accession>A0A6A5DVI9</accession>
<dbReference type="PROSITE" id="PS51869">
    <property type="entry name" value="APP_E1"/>
    <property type="match status" value="1"/>
</dbReference>
<evidence type="ECO:0000256" key="4">
    <source>
        <dbReference type="SAM" id="MobiDB-lite"/>
    </source>
</evidence>
<dbReference type="SMART" id="SM00645">
    <property type="entry name" value="Pept_C1"/>
    <property type="match status" value="1"/>
</dbReference>
<dbReference type="Proteomes" id="UP000471633">
    <property type="component" value="Unassembled WGS sequence"/>
</dbReference>
<comment type="caution">
    <text evidence="3">Lacks conserved residue(s) required for the propagation of feature annotation.</text>
</comment>
<comment type="similarity">
    <text evidence="3">Belongs to the APP family.</text>
</comment>
<dbReference type="SMART" id="SM00848">
    <property type="entry name" value="Inhibitor_I29"/>
    <property type="match status" value="1"/>
</dbReference>
<dbReference type="InterPro" id="IPR025110">
    <property type="entry name" value="AMP-bd_C"/>
</dbReference>
<feature type="region of interest" description="Disordered" evidence="4">
    <location>
        <begin position="387"/>
        <end position="442"/>
    </location>
</feature>
<dbReference type="SMART" id="SM00006">
    <property type="entry name" value="A4_EXTRA"/>
    <property type="match status" value="1"/>
</dbReference>
<dbReference type="RefSeq" id="XP_035589974.1">
    <property type="nucleotide sequence ID" value="XM_035731682.2"/>
</dbReference>
<organism evidence="6 7">
    <name type="scientific">Schistosoma haematobium</name>
    <name type="common">Blood fluke</name>
    <dbReference type="NCBI Taxonomy" id="6185"/>
    <lineage>
        <taxon>Eukaryota</taxon>
        <taxon>Metazoa</taxon>
        <taxon>Spiralia</taxon>
        <taxon>Lophotrochozoa</taxon>
        <taxon>Platyhelminthes</taxon>
        <taxon>Trematoda</taxon>
        <taxon>Digenea</taxon>
        <taxon>Strigeidida</taxon>
        <taxon>Schistosomatoidea</taxon>
        <taxon>Schistosomatidae</taxon>
        <taxon>Schistosoma</taxon>
    </lineage>
</organism>
<dbReference type="FunFam" id="3.30.300.30:FF:000001">
    <property type="entry name" value="DIP2 disco-interacting protein 2 homolog C"/>
    <property type="match status" value="1"/>
</dbReference>
<dbReference type="InterPro" id="IPR036454">
    <property type="entry name" value="Amyloid_glyco_heparin-bd_sf"/>
</dbReference>
<dbReference type="FunFam" id="3.90.70.10:FF:000332">
    <property type="entry name" value="Cathepsin L1"/>
    <property type="match status" value="1"/>
</dbReference>
<evidence type="ECO:0000256" key="2">
    <source>
        <dbReference type="ARBA" id="ARBA00023157"/>
    </source>
</evidence>
<feature type="compositionally biased region" description="Polar residues" evidence="4">
    <location>
        <begin position="250"/>
        <end position="277"/>
    </location>
</feature>
<evidence type="ECO:0000256" key="3">
    <source>
        <dbReference type="PROSITE-ProRule" id="PRU01217"/>
    </source>
</evidence>
<dbReference type="Gene3D" id="3.90.70.10">
    <property type="entry name" value="Cysteine proteinases"/>
    <property type="match status" value="1"/>
</dbReference>
<dbReference type="Pfam" id="PF02177">
    <property type="entry name" value="APP_N"/>
    <property type="match status" value="1"/>
</dbReference>
<dbReference type="Pfam" id="PF00112">
    <property type="entry name" value="Peptidase_C1"/>
    <property type="match status" value="1"/>
</dbReference>
<dbReference type="SUPFAM" id="SSF109843">
    <property type="entry name" value="CAPPD, an extracellular domain of amyloid beta A4 protein"/>
    <property type="match status" value="1"/>
</dbReference>
<dbReference type="Pfam" id="PF08246">
    <property type="entry name" value="Inhibitor_I29"/>
    <property type="match status" value="1"/>
</dbReference>
<feature type="compositionally biased region" description="Polar residues" evidence="4">
    <location>
        <begin position="184"/>
        <end position="231"/>
    </location>
</feature>
<evidence type="ECO:0000256" key="5">
    <source>
        <dbReference type="SAM" id="Phobius"/>
    </source>
</evidence>
<keyword evidence="2 3" id="KW-1015">Disulfide bond</keyword>
<feature type="compositionally biased region" description="Basic and acidic residues" evidence="4">
    <location>
        <begin position="135"/>
        <end position="151"/>
    </location>
</feature>
<evidence type="ECO:0000313" key="6">
    <source>
        <dbReference type="EMBL" id="KAH9596669.1"/>
    </source>
</evidence>
<dbReference type="Pfam" id="PF06464">
    <property type="entry name" value="DMAP_binding"/>
    <property type="match status" value="1"/>
</dbReference>
<dbReference type="KEGG" id="shx:MS3_00002273"/>
<feature type="transmembrane region" description="Helical" evidence="5">
    <location>
        <begin position="2907"/>
        <end position="2930"/>
    </location>
</feature>
<dbReference type="Gene3D" id="1.20.120.770">
    <property type="entry name" value="Amyloid precursor protein, E2 domain"/>
    <property type="match status" value="1"/>
</dbReference>
<dbReference type="GO" id="GO:0008201">
    <property type="term" value="F:heparin binding"/>
    <property type="evidence" value="ECO:0007669"/>
    <property type="project" value="UniProtKB-UniRule"/>
</dbReference>
<dbReference type="CDD" id="cd02248">
    <property type="entry name" value="Peptidase_C1A"/>
    <property type="match status" value="1"/>
</dbReference>
<dbReference type="CTD" id="334"/>
<dbReference type="Gene3D" id="3.40.50.12780">
    <property type="entry name" value="N-terminal domain of ligase-like"/>
    <property type="match status" value="3"/>
</dbReference>
<comment type="similarity">
    <text evidence="1">Belongs to the DIP2 family.</text>
</comment>
<proteinExistence type="inferred from homology"/>
<dbReference type="InterPro" id="IPR038765">
    <property type="entry name" value="Papain-like_cys_pep_sf"/>
</dbReference>
<dbReference type="Gene3D" id="3.90.570.10">
    <property type="entry name" value="Amyloidogenic glycoprotein, heparin-binding domain"/>
    <property type="match status" value="1"/>
</dbReference>
<keyword evidence="5" id="KW-0812">Transmembrane</keyword>
<evidence type="ECO:0000313" key="7">
    <source>
        <dbReference type="Proteomes" id="UP000471633"/>
    </source>
</evidence>
<dbReference type="InterPro" id="IPR013201">
    <property type="entry name" value="Prot_inhib_I29"/>
</dbReference>
<feature type="disulfide bond" evidence="3">
    <location>
        <begin position="2340"/>
        <end position="2370"/>
    </location>
</feature>
<dbReference type="PANTHER" id="PTHR22754">
    <property type="entry name" value="DISCO-INTERACTING PROTEIN 2 DIP2 -RELATED"/>
    <property type="match status" value="1"/>
</dbReference>
<dbReference type="SUPFAM" id="SSF56491">
    <property type="entry name" value="A heparin-binding domain"/>
    <property type="match status" value="1"/>
</dbReference>
<gene>
    <name evidence="6" type="primary">APLP2</name>
    <name evidence="6" type="ORF">MS3_00002273</name>
</gene>
<dbReference type="SUPFAM" id="SSF54001">
    <property type="entry name" value="Cysteine proteinases"/>
    <property type="match status" value="1"/>
</dbReference>
<dbReference type="PROSITE" id="PS51912">
    <property type="entry name" value="DMAP1_BIND"/>
    <property type="match status" value="1"/>
</dbReference>
<dbReference type="InterPro" id="IPR045851">
    <property type="entry name" value="AMP-bd_C_sf"/>
</dbReference>
<reference evidence="6" key="4">
    <citation type="journal article" date="2022" name="PLoS Pathog.">
        <title>Chromosome-level genome of Schistosoma haematobium underpins genome-wide explorations of molecular variation.</title>
        <authorList>
            <person name="Stroehlein A.J."/>
            <person name="Korhonen P.K."/>
            <person name="Lee V.V."/>
            <person name="Ralph S.A."/>
            <person name="Mentink-Kane M."/>
            <person name="You H."/>
            <person name="McManus D.P."/>
            <person name="Tchuente L.T."/>
            <person name="Stothard J.R."/>
            <person name="Kaur P."/>
            <person name="Dudchenko O."/>
            <person name="Aiden E.L."/>
            <person name="Yang B."/>
            <person name="Yang H."/>
            <person name="Emery A.M."/>
            <person name="Webster B.L."/>
            <person name="Brindley P.J."/>
            <person name="Rollinson D."/>
            <person name="Chang B.C.H."/>
            <person name="Gasser R.B."/>
            <person name="Young N.D."/>
        </authorList>
    </citation>
    <scope>NUCLEOTIDE SEQUENCE</scope>
</reference>
<dbReference type="InterPro" id="IPR024329">
    <property type="entry name" value="Amyloid_glyco_E2_domain"/>
</dbReference>
<keyword evidence="5" id="KW-0472">Membrane</keyword>
<dbReference type="Pfam" id="PF12925">
    <property type="entry name" value="APP_E2"/>
    <property type="match status" value="1"/>
</dbReference>
<dbReference type="InterPro" id="IPR042099">
    <property type="entry name" value="ANL_N_sf"/>
</dbReference>
<feature type="region of interest" description="CuBD subdomain" evidence="3">
    <location>
        <begin position="2325"/>
        <end position="2391"/>
    </location>
</feature>
<dbReference type="Pfam" id="PF00501">
    <property type="entry name" value="AMP-binding"/>
    <property type="match status" value="3"/>
</dbReference>
<dbReference type="GeneID" id="24588343"/>
<dbReference type="PROSITE" id="PS51870">
    <property type="entry name" value="APP_E2"/>
    <property type="match status" value="1"/>
</dbReference>
<evidence type="ECO:0000256" key="1">
    <source>
        <dbReference type="ARBA" id="ARBA00007735"/>
    </source>
</evidence>
<dbReference type="InterPro" id="IPR039417">
    <property type="entry name" value="Peptidase_C1A_papain-like"/>
</dbReference>
<feature type="region of interest" description="Disordered" evidence="4">
    <location>
        <begin position="135"/>
        <end position="277"/>
    </location>
</feature>
<sequence length="3035" mass="339128">MESSEDSRLPLEIKTKLAELEVELSEGDITEKGYQKKKQKLLAPFINAPINSTNSSNNSHIPYGGVLLPGLNETHHLGPRGQVVGCGDNVTESFRNEPQNNSPINAQNRRYIRENHRYRSDIREEAVKEALVQARQERHDALAPSKRRDPSRLSCIHQTPERDATYSDDSDEDLSSTSAHITRLGNNFNQSSGLSEIPSSSVPTNGVSDRNQLRTSTTAITGQIRKQQSPANRYDEVPSLDEIRSCQPPIRSSNRINQSDVNSPWTYTNQPSNQQNGNLDGALNTADSFEQLAALAEAQLNSNNLGMYDYSDPSVSTVFHQSQVISTVYQPQSGVNSCPISMTQNGQRSHIFGSVSVLPSFASGVISNGNSGHTNHEFVPSSSAYDLQGQQDQYSQSNQPVSLASSSSADLDNSNSRKFSSPVTGESVGQDPSSDTSQTTGFVCHNRVSEKIQKLVNTLKRPKRYPLPEYFLDDEDQVLVRPVVDPTAPRPRGLPSEPLIGEELVIPSGLPRNLESALQRYASLSCKTPALTCLDVSGRPTQVLTYAKLLQRAIRIAYTLLNKLGHRGEQSLKPGDRVALVYANNEPISFLCAFYGCILASVIPIAIEVPSPRRDASCQSMGFLLGSQDARIVLASEQCYKALQRGPNGEILSFSGWPRVTWINTDHHASGTKPPKDWTPPDRLTNDATMYLEYTFSKDGSVHGVMISRRAALSHCRALTVACNYSEEDVVVCVVDCRRQIGLWHAVLTNVFNGLHVIFVPYSVMQIDPGSWLRMVTKYRATVAIVKSRDMHWALLAERDHPNVNLSSLRMLLVADGSNPWSLNSCDSFTQKFRSRGFCPEAICPCAGSSETLTLCLRRPPHQMNSVNGKIFTNPRSDSIVASPPSSVRGVISIHSLTYGVVRVDTEDSLTSLTLQDCGQVLPGASAVVIRLGPKPILCQTDEVGEICLSSDCTGSGYWGLRGQTDAHFHVEPIHEDGSPVCSSVGVKKYTRSGLMGFPGPASSGGLIFISGCIDGLMTIASRRHNADDIIATVLAVQPTKIIYRGRIAVFSVDLLKDERLVIVAELRQGYSDEAAFTWMSLVLQAVDSIHQVSVYCLALVHQNTLPKTPFGGINCHSVKKLFSEGHLHPTALLLCPHSAIQNLPQPRQLRPSLVGPSAMMVGQVVQGVRLAEARGRPLGSSPSSNITSGSPDNEFQLLTEILIHRANHTPDDRLFTVYNTKGQEVSALTCSQLLRRSERLAVQLKEKGKAQVGTIVALLYSPGTELVCAFYACLLIGAIPVPVRPPRIDSSAPGGGSSVSATISSGPIGLLSGPPGSGSSSGISLLGLGGSGGHNGNSPVSGSAGQLSSGTGSFPNVYFRPNTPSLDASLDLIWNVVKHSGATVIFTQNNLIKLLKSKEATNRIPFNHWPIILDSEEYNRRKSNFTIQAPCLDQPIAYLDFAASTTGTLTGIRVTHQVVYALCRAQKIQCEFYPTREVVLSLDPYSGLGFTLWTLTSVYCGHHSVLIPPSVTEIVPDLWLTICSQRKVRDAFCSHYTMELATRYLTKQMSILKQREISLSSIRSLVVVAEERPRVHLTSMFTKLFSSLGLTGRAVSTSFGCRVNLAISLQGASSPESTTVYVDRVSLRNDRVKLLEKGSPHSMCLMESGKLLPGVHVVIANPDTLGQCADSQLGEIWVSSPHNSTELLGPFDSASLNRPTGVASQPVPGINAGDSLHARLVTGDTERVYARTGFLGFVRRTELTQSDGELHDAIFVVGSLEETILLRGMRFHPIDIENTVMRSHKKICECAVFSWSNLLVVVAELAGEENEAMDLVHPITAHVLTEHQMIVGVVVIVDPRTVPINPSGEKQRILLRDSFVNDKLDPIYVSYNILLFYLHLIVNVYPNHTYIHNNSSYGVIDQNINHTTNDNDNDHDDDDLLWLQWKSLHHKNYSTHKEYNEHRENWLYNLHSMKQHNLMYDKGLVLYTIGLNQFSDLNWSHISTIYLTNLSQYLNKHKQKSQMLLKQSLNETILKEIPDSWDWRKVGAGKCGACWAFSAAGALEGQLKNRTGTFVELSPQQLIDCSHSFGNHGCLGGDMNNAFRYVEKDGIQSEESYPYLTKEGKCQHIKSSSLTYSKSIIEIKLNDEEQLKYVLYEHGPVSAGINVEQQFMRYKNGIYQSQSCSSTEVNHAVLIVGYGEENGVQYWIIKNSWGTSWGEDGYDRRLSDLRSPNRLVPSKLSIVFHAFTEMWKFPLTNKSPEEKERERDCLEDELSILNYCKKVYRERNITAVVASPPIDVVLSDWCEFEHRKLAKCQKVDGERHEIRPFICLDNIPMSKLFTPVGCQLSSLDNDRSYVCENYKFWENSTREACLRRNMRFQSYLPFKPCVREKDFGSMYFAAAKVVCCENLDSEFTMALLPKCRHNIDVQVKSFPPTTSVLMIIHISLNFAVEIKFCSKCWIPKLAREESTLSHLYMISFIYWMLILDSAVVMKPLTNLGNKTGSTSHKLNRLGNKLTSTENDAWGSDKTVTNYLSSTKQNSSSGLLIPERERYSQAKLALSNDLHKREKVLEQEFSSEESLISPEDWLNEPVKSQLEEDSLVQEFWSKFIKLENQSERDRETLETIHHQRIEAQMLERRNAMQNAWEKAVNIKNPNNFTLFETLKRLFRVVEHDRSHYVKRFEHLRNMELPEAAQQLASIKDRLVELDILLNKSLEKINLHPELNSSLLTYANYLRNNKYRKLEAQSKAVLFADITLPDMIKLPTFQEQASLKAEKIIAKHRHHLEPLYLDKLATNKSNKSWIKPPKRQKMLTDHLFGGNQNKNFSHSHQMKTTTIIPTLYNLVDIDAKSLLSTVDYSSSLSINQNQRTPHMNSSEITENKTTVQFGSYQNISVAMLHSDPALNTSNSSTVINLSTQIHVHKTTYILLILLGIVLCFICLFIVLRRYFASIRYNRKGYTLTVVEVDEVIAPKVNSPQFLPVKHSRLRNTSKSITNHHHHHHHHNDLIHNWQLNGYENPAYKFNSNKTDRFTNTNRYHHLGLFHQDNSFDDFEI</sequence>
<dbReference type="PROSITE" id="PS00639">
    <property type="entry name" value="THIOL_PROTEASE_HIS"/>
    <property type="match status" value="1"/>
</dbReference>
<dbReference type="InterPro" id="IPR010506">
    <property type="entry name" value="DMAP1-bd"/>
</dbReference>
<dbReference type="InterPro" id="IPR000668">
    <property type="entry name" value="Peptidase_C1A_C"/>
</dbReference>
<keyword evidence="5" id="KW-1133">Transmembrane helix</keyword>
<dbReference type="Gene3D" id="3.30.300.30">
    <property type="match status" value="2"/>
</dbReference>
<name>A0A6A5DVI9_SCHHA</name>
<protein>
    <submittedName>
        <fullName evidence="6">Amyloid-like protein 2</fullName>
    </submittedName>
</protein>
<dbReference type="InterPro" id="IPR008154">
    <property type="entry name" value="Amyloid_glyco_extra"/>
</dbReference>
<dbReference type="EMBL" id="AMPZ03000001">
    <property type="protein sequence ID" value="KAH9596669.1"/>
    <property type="molecule type" value="Genomic_DNA"/>
</dbReference>
<feature type="region of interest" description="GFLD subdomain" evidence="3">
    <location>
        <begin position="2214"/>
        <end position="2317"/>
    </location>
</feature>
<dbReference type="InterPro" id="IPR015849">
    <property type="entry name" value="Amyloid_glyco_heparin-bd"/>
</dbReference>
<reference evidence="6" key="1">
    <citation type="journal article" date="2012" name="Nat. Genet.">
        <title>Whole-genome sequence of Schistosoma haematobium.</title>
        <authorList>
            <person name="Young N.D."/>
            <person name="Jex A.R."/>
            <person name="Li B."/>
            <person name="Liu S."/>
            <person name="Yang L."/>
            <person name="Xiong Z."/>
            <person name="Li Y."/>
            <person name="Cantacessi C."/>
            <person name="Hall R.S."/>
            <person name="Xu X."/>
            <person name="Chen F."/>
            <person name="Wu X."/>
            <person name="Zerlotini A."/>
            <person name="Oliveira G."/>
            <person name="Hofmann A."/>
            <person name="Zhang G."/>
            <person name="Fang X."/>
            <person name="Kang Y."/>
            <person name="Campbell B.E."/>
            <person name="Loukas A."/>
            <person name="Ranganathan S."/>
            <person name="Rollinson D."/>
            <person name="Rinaldi G."/>
            <person name="Brindley P.J."/>
            <person name="Yang H."/>
            <person name="Wang J."/>
            <person name="Wang J."/>
            <person name="Gasser R.B."/>
        </authorList>
    </citation>
    <scope>NUCLEOTIDE SEQUENCE</scope>
</reference>
<feature type="compositionally biased region" description="Polar residues" evidence="4">
    <location>
        <begin position="430"/>
        <end position="441"/>
    </location>
</feature>
<keyword evidence="7" id="KW-1185">Reference proteome</keyword>
<dbReference type="GO" id="GO:0008234">
    <property type="term" value="F:cysteine-type peptidase activity"/>
    <property type="evidence" value="ECO:0007669"/>
    <property type="project" value="InterPro"/>
</dbReference>
<dbReference type="GO" id="GO:0006508">
    <property type="term" value="P:proteolysis"/>
    <property type="evidence" value="ECO:0007669"/>
    <property type="project" value="InterPro"/>
</dbReference>
<dbReference type="Pfam" id="PF23024">
    <property type="entry name" value="AMP-dom_DIP2-like"/>
    <property type="match status" value="1"/>
</dbReference>
<reference evidence="6" key="3">
    <citation type="submission" date="2021-06" db="EMBL/GenBank/DDBJ databases">
        <title>Chromosome-level genome assembly for S. haematobium.</title>
        <authorList>
            <person name="Stroehlein A.J."/>
        </authorList>
    </citation>
    <scope>NUCLEOTIDE SEQUENCE</scope>
</reference>
<dbReference type="InterPro" id="IPR036176">
    <property type="entry name" value="E2_sf"/>
</dbReference>
<dbReference type="PANTHER" id="PTHR22754:SF32">
    <property type="entry name" value="DISCO-INTERACTING PROTEIN 2"/>
    <property type="match status" value="1"/>
</dbReference>
<dbReference type="InterPro" id="IPR000873">
    <property type="entry name" value="AMP-dep_synth/lig_dom"/>
</dbReference>
<dbReference type="InterPro" id="IPR025660">
    <property type="entry name" value="Pept_his_AS"/>
</dbReference>
<dbReference type="SUPFAM" id="SSF56801">
    <property type="entry name" value="Acetyl-CoA synthetase-like"/>
    <property type="match status" value="3"/>
</dbReference>